<name>A0ABY5JXW3_9BACI</name>
<reference evidence="2" key="1">
    <citation type="submission" date="2022-07" db="EMBL/GenBank/DDBJ databases">
        <title>FELIX.</title>
        <authorList>
            <person name="Wan K.H."/>
            <person name="Park S."/>
            <person name="Lawrence Q."/>
            <person name="Eichenberger J.P."/>
            <person name="Booth B.W."/>
            <person name="Piaggio A.J."/>
            <person name="Chandler J.C."/>
            <person name="Franklin A.B."/>
            <person name="Celniker S.E."/>
        </authorList>
    </citation>
    <scope>NUCLEOTIDE SEQUENCE</scope>
    <source>
        <strain evidence="2">QA-1986 374</strain>
    </source>
</reference>
<dbReference type="Gene3D" id="1.10.4160.10">
    <property type="entry name" value="Hydantoin permease"/>
    <property type="match status" value="1"/>
</dbReference>
<evidence type="ECO:0000256" key="1">
    <source>
        <dbReference type="SAM" id="Phobius"/>
    </source>
</evidence>
<dbReference type="EMBL" id="CP101914">
    <property type="protein sequence ID" value="UUI03896.1"/>
    <property type="molecule type" value="Genomic_DNA"/>
</dbReference>
<evidence type="ECO:0008006" key="4">
    <source>
        <dbReference type="Google" id="ProtNLM"/>
    </source>
</evidence>
<feature type="transmembrane region" description="Helical" evidence="1">
    <location>
        <begin position="263"/>
        <end position="287"/>
    </location>
</feature>
<feature type="transmembrane region" description="Helical" evidence="1">
    <location>
        <begin position="113"/>
        <end position="132"/>
    </location>
</feature>
<keyword evidence="3" id="KW-1185">Reference proteome</keyword>
<feature type="transmembrane region" description="Helical" evidence="1">
    <location>
        <begin position="325"/>
        <end position="345"/>
    </location>
</feature>
<feature type="transmembrane region" description="Helical" evidence="1">
    <location>
        <begin position="144"/>
        <end position="164"/>
    </location>
</feature>
<keyword evidence="1" id="KW-0472">Membrane</keyword>
<gene>
    <name evidence="2" type="ORF">NP439_04160</name>
</gene>
<dbReference type="Proteomes" id="UP001059773">
    <property type="component" value="Chromosome"/>
</dbReference>
<evidence type="ECO:0000313" key="2">
    <source>
        <dbReference type="EMBL" id="UUI03896.1"/>
    </source>
</evidence>
<dbReference type="PANTHER" id="PTHR37814:SF1">
    <property type="entry name" value="MEMBRANE PROTEIN"/>
    <property type="match status" value="1"/>
</dbReference>
<proteinExistence type="predicted"/>
<protein>
    <recommendedName>
        <fullName evidence="4">Membrane protein YkvI</fullName>
    </recommendedName>
</protein>
<dbReference type="InterPro" id="IPR038728">
    <property type="entry name" value="YkvI-like"/>
</dbReference>
<keyword evidence="1" id="KW-1133">Transmembrane helix</keyword>
<feature type="transmembrane region" description="Helical" evidence="1">
    <location>
        <begin position="184"/>
        <end position="207"/>
    </location>
</feature>
<feature type="transmembrane region" description="Helical" evidence="1">
    <location>
        <begin position="219"/>
        <end position="243"/>
    </location>
</feature>
<dbReference type="RefSeq" id="WP_256708907.1">
    <property type="nucleotide sequence ID" value="NZ_CP101914.1"/>
</dbReference>
<keyword evidence="1" id="KW-0812">Transmembrane</keyword>
<feature type="transmembrane region" description="Helical" evidence="1">
    <location>
        <begin position="33"/>
        <end position="57"/>
    </location>
</feature>
<evidence type="ECO:0000313" key="3">
    <source>
        <dbReference type="Proteomes" id="UP001059773"/>
    </source>
</evidence>
<dbReference type="PRINTS" id="PR01036">
    <property type="entry name" value="TCRTETB"/>
</dbReference>
<organism evidence="2 3">
    <name type="scientific">Oceanobacillus jeddahense</name>
    <dbReference type="NCBI Taxonomy" id="1462527"/>
    <lineage>
        <taxon>Bacteria</taxon>
        <taxon>Bacillati</taxon>
        <taxon>Bacillota</taxon>
        <taxon>Bacilli</taxon>
        <taxon>Bacillales</taxon>
        <taxon>Bacillaceae</taxon>
        <taxon>Oceanobacillus</taxon>
    </lineage>
</organism>
<feature type="transmembrane region" description="Helical" evidence="1">
    <location>
        <begin position="78"/>
        <end position="101"/>
    </location>
</feature>
<accession>A0ABY5JXW3</accession>
<sequence>MKNSLRIAGAYLGVVVGAGFATGQEVIQYFTSLGIWGMILNLVIAFVLLPFFAYQIIKLGQKLHVTSHKEAVYHICGKYLGIVADILLIFFMFGFGVVMIAGSGSLFLQQYGISPAVGGLLLMIFVILTLFLNTQKIISVISIVSPYMVTLIFIIMSYSMITASDITIAEQDSIALSQPSATSHWLWSALNYVSLVVAIGFPIIAVIGTTEKNKKAARIGAIIGGIVFAFLITLMSFALYINIDTLQNTDIPTLMMAAKISPVIGFLASIGILLMIFNTAVPMFYSFTARFIQVGTLKYRIAVVVICFIAYVFGFVGFTDLVNKIFPLIGYLGLILLGAIIVNMFRLRIQESRLQADMLYEEEKENIK</sequence>
<feature type="transmembrane region" description="Helical" evidence="1">
    <location>
        <begin position="299"/>
        <end position="319"/>
    </location>
</feature>
<dbReference type="PANTHER" id="PTHR37814">
    <property type="entry name" value="CONSERVED MEMBRANE PROTEIN"/>
    <property type="match status" value="1"/>
</dbReference>